<sequence length="465" mass="52573">MQIMGRESSHYLYGTAYIKGVIQMALPDYQQEDNKETGGRRKKKHSPALAVFLSILFAGLGQLYNRRYVKGICFLVIEAAFLVTMLQSINYGLWGLRTLGTIPGTDHSIRLLVFGVLSVIGIFFALALYIANVLDARNQARKIRNGWKPSSFRNTISAFYEYAFPYLMTFPGLLLMIFVVIFPLLFSVLLAFTNYNLYNSPPRNLVDWVGFDNFVNLVTVPLWQDTFLSVFSWTIVWTVVATTLQIALGLFLALIVNDPRIKFKKLIRTVLILPWAVPAFVTILIFSAMFNDDFGAINRDIIIPLIGGGGLPWLSDPFYARIAIILIQTWLGFPFIFALFTGVLQSISKDWYEAADVDGGSRLQKFRHITLPHVLFATAPLLIMQYAQNFNNFNIIYLFNEGGPPVRGQNAGGTDILISWVYKLTFDTNNYSMAAVISIIMGGIVSCFAFYQFRKTRSFKEEGEI</sequence>
<evidence type="ECO:0000256" key="3">
    <source>
        <dbReference type="ARBA" id="ARBA00022448"/>
    </source>
</evidence>
<gene>
    <name evidence="12" type="ORF">SAMN05216244_3414</name>
</gene>
<dbReference type="InterPro" id="IPR035906">
    <property type="entry name" value="MetI-like_sf"/>
</dbReference>
<evidence type="ECO:0000256" key="1">
    <source>
        <dbReference type="ARBA" id="ARBA00004651"/>
    </source>
</evidence>
<dbReference type="AlphaFoldDB" id="A0A1G9W3D1"/>
<dbReference type="InterPro" id="IPR000515">
    <property type="entry name" value="MetI-like"/>
</dbReference>
<proteinExistence type="inferred from homology"/>
<feature type="transmembrane region" description="Helical" evidence="9">
    <location>
        <begin position="369"/>
        <end position="387"/>
    </location>
</feature>
<evidence type="ECO:0000256" key="2">
    <source>
        <dbReference type="ARBA" id="ARBA00009047"/>
    </source>
</evidence>
<dbReference type="SUPFAM" id="SSF161098">
    <property type="entry name" value="MetI-like"/>
    <property type="match status" value="1"/>
</dbReference>
<accession>A0A1G9W3D1</accession>
<dbReference type="FunFam" id="1.10.3720.10:FF:000036">
    <property type="entry name" value="Maltodextrin ABC transporter, permease protein"/>
    <property type="match status" value="1"/>
</dbReference>
<comment type="function">
    <text evidence="10">Part of the ABC transporter complex MalEFGK involved in maltose/maltodextrin import. Probably responsible for the translocation of the substrate across the membrane.</text>
</comment>
<name>A0A1G9W3D1_9BACI</name>
<dbReference type="PROSITE" id="PS50928">
    <property type="entry name" value="ABC_TM1"/>
    <property type="match status" value="1"/>
</dbReference>
<feature type="transmembrane region" description="Helical" evidence="9">
    <location>
        <begin position="71"/>
        <end position="89"/>
    </location>
</feature>
<evidence type="ECO:0000256" key="6">
    <source>
        <dbReference type="ARBA" id="ARBA00022692"/>
    </source>
</evidence>
<keyword evidence="5 10" id="KW-0762">Sugar transport</keyword>
<evidence type="ECO:0000256" key="9">
    <source>
        <dbReference type="RuleBase" id="RU363032"/>
    </source>
</evidence>
<keyword evidence="4 10" id="KW-1003">Cell membrane</keyword>
<keyword evidence="7 9" id="KW-1133">Transmembrane helix</keyword>
<evidence type="ECO:0000313" key="12">
    <source>
        <dbReference type="EMBL" id="SDM79072.1"/>
    </source>
</evidence>
<keyword evidence="8 9" id="KW-0472">Membrane</keyword>
<organism evidence="12 13">
    <name type="scientific">Sediminibacillus halophilus</name>
    <dbReference type="NCBI Taxonomy" id="482461"/>
    <lineage>
        <taxon>Bacteria</taxon>
        <taxon>Bacillati</taxon>
        <taxon>Bacillota</taxon>
        <taxon>Bacilli</taxon>
        <taxon>Bacillales</taxon>
        <taxon>Bacillaceae</taxon>
        <taxon>Sediminibacillus</taxon>
    </lineage>
</organism>
<feature type="transmembrane region" description="Helical" evidence="9">
    <location>
        <begin position="431"/>
        <end position="451"/>
    </location>
</feature>
<dbReference type="PANTHER" id="PTHR47314:SF1">
    <property type="entry name" value="MALTOSE_MALTODEXTRIN TRANSPORT SYSTEM PERMEASE PROTEIN MALF"/>
    <property type="match status" value="1"/>
</dbReference>
<reference evidence="13" key="1">
    <citation type="submission" date="2016-10" db="EMBL/GenBank/DDBJ databases">
        <authorList>
            <person name="Varghese N."/>
            <person name="Submissions S."/>
        </authorList>
    </citation>
    <scope>NUCLEOTIDE SEQUENCE [LARGE SCALE GENOMIC DNA]</scope>
    <source>
        <strain evidence="13">CGMCC 1.6199</strain>
    </source>
</reference>
<evidence type="ECO:0000313" key="13">
    <source>
        <dbReference type="Proteomes" id="UP000182347"/>
    </source>
</evidence>
<evidence type="ECO:0000256" key="4">
    <source>
        <dbReference type="ARBA" id="ARBA00022475"/>
    </source>
</evidence>
<dbReference type="Pfam" id="PF00528">
    <property type="entry name" value="BPD_transp_1"/>
    <property type="match status" value="1"/>
</dbReference>
<protein>
    <recommendedName>
        <fullName evidence="10">Maltose/maltodextrin transport system permease protein</fullName>
    </recommendedName>
</protein>
<dbReference type="CDD" id="cd06261">
    <property type="entry name" value="TM_PBP2"/>
    <property type="match status" value="1"/>
</dbReference>
<dbReference type="SUPFAM" id="SSF160964">
    <property type="entry name" value="MalF N-terminal region-like"/>
    <property type="match status" value="1"/>
</dbReference>
<dbReference type="GO" id="GO:0015423">
    <property type="term" value="F:ABC-type maltose transporter activity"/>
    <property type="evidence" value="ECO:0007669"/>
    <property type="project" value="TreeGrafter"/>
</dbReference>
<feature type="transmembrane region" description="Helical" evidence="9">
    <location>
        <begin position="230"/>
        <end position="254"/>
    </location>
</feature>
<feature type="transmembrane region" description="Helical" evidence="9">
    <location>
        <begin position="173"/>
        <end position="192"/>
    </location>
</feature>
<dbReference type="EMBL" id="FNHF01000005">
    <property type="protein sequence ID" value="SDM79072.1"/>
    <property type="molecule type" value="Genomic_DNA"/>
</dbReference>
<keyword evidence="13" id="KW-1185">Reference proteome</keyword>
<comment type="similarity">
    <text evidence="2 10">Belongs to the binding-protein-dependent transport system permease family. MalFG subfamily.</text>
</comment>
<comment type="subcellular location">
    <subcellularLocation>
        <location evidence="1 9">Cell membrane</location>
        <topology evidence="1 9">Multi-pass membrane protein</topology>
    </subcellularLocation>
</comment>
<evidence type="ECO:0000259" key="11">
    <source>
        <dbReference type="PROSITE" id="PS50928"/>
    </source>
</evidence>
<dbReference type="STRING" id="482461.SAMN05216244_3414"/>
<feature type="domain" description="ABC transmembrane type-1" evidence="11">
    <location>
        <begin position="231"/>
        <end position="452"/>
    </location>
</feature>
<feature type="transmembrane region" description="Helical" evidence="9">
    <location>
        <begin position="318"/>
        <end position="340"/>
    </location>
</feature>
<dbReference type="GO" id="GO:1990060">
    <property type="term" value="C:maltose transport complex"/>
    <property type="evidence" value="ECO:0007669"/>
    <property type="project" value="TreeGrafter"/>
</dbReference>
<dbReference type="Proteomes" id="UP000182347">
    <property type="component" value="Unassembled WGS sequence"/>
</dbReference>
<keyword evidence="6 9" id="KW-0812">Transmembrane</keyword>
<evidence type="ECO:0000256" key="7">
    <source>
        <dbReference type="ARBA" id="ARBA00022989"/>
    </source>
</evidence>
<evidence type="ECO:0000256" key="10">
    <source>
        <dbReference type="RuleBase" id="RU367050"/>
    </source>
</evidence>
<evidence type="ECO:0000256" key="5">
    <source>
        <dbReference type="ARBA" id="ARBA00022597"/>
    </source>
</evidence>
<dbReference type="Gene3D" id="1.10.3720.10">
    <property type="entry name" value="MetI-like"/>
    <property type="match status" value="1"/>
</dbReference>
<dbReference type="GO" id="GO:0042956">
    <property type="term" value="P:maltodextrin transmembrane transport"/>
    <property type="evidence" value="ECO:0007669"/>
    <property type="project" value="TreeGrafter"/>
</dbReference>
<feature type="transmembrane region" description="Helical" evidence="9">
    <location>
        <begin position="109"/>
        <end position="134"/>
    </location>
</feature>
<feature type="transmembrane region" description="Helical" evidence="9">
    <location>
        <begin position="46"/>
        <end position="64"/>
    </location>
</feature>
<dbReference type="PANTHER" id="PTHR47314">
    <property type="entry name" value="MALTOSE/MALTODEXTRIN TRANSPORT SYSTEM PERMEASE PROTEIN MALF"/>
    <property type="match status" value="1"/>
</dbReference>
<keyword evidence="3 9" id="KW-0813">Transport</keyword>
<evidence type="ECO:0000256" key="8">
    <source>
        <dbReference type="ARBA" id="ARBA00023136"/>
    </source>
</evidence>
<feature type="transmembrane region" description="Helical" evidence="9">
    <location>
        <begin position="266"/>
        <end position="290"/>
    </location>
</feature>